<dbReference type="OrthoDB" id="1088960at2759"/>
<organism evidence="5 6">
    <name type="scientific">Giardia muris</name>
    <dbReference type="NCBI Taxonomy" id="5742"/>
    <lineage>
        <taxon>Eukaryota</taxon>
        <taxon>Metamonada</taxon>
        <taxon>Diplomonadida</taxon>
        <taxon>Hexamitidae</taxon>
        <taxon>Giardiinae</taxon>
        <taxon>Giardia</taxon>
    </lineage>
</organism>
<gene>
    <name evidence="5" type="ORF">GMRT_12427</name>
</gene>
<dbReference type="InterPro" id="IPR008271">
    <property type="entry name" value="Ser/Thr_kinase_AS"/>
</dbReference>
<dbReference type="AlphaFoldDB" id="A0A4Z1SN84"/>
<comment type="caution">
    <text evidence="5">The sequence shown here is derived from an EMBL/GenBank/DDBJ whole genome shotgun (WGS) entry which is preliminary data.</text>
</comment>
<evidence type="ECO:0000256" key="1">
    <source>
        <dbReference type="PROSITE-ProRule" id="PRU00023"/>
    </source>
</evidence>
<feature type="region of interest" description="Disordered" evidence="3">
    <location>
        <begin position="676"/>
        <end position="698"/>
    </location>
</feature>
<dbReference type="InterPro" id="IPR002110">
    <property type="entry name" value="Ankyrin_rpt"/>
</dbReference>
<dbReference type="GO" id="GO:0004672">
    <property type="term" value="F:protein kinase activity"/>
    <property type="evidence" value="ECO:0007669"/>
    <property type="project" value="InterPro"/>
</dbReference>
<name>A0A4Z1SN84_GIAMU</name>
<dbReference type="SUPFAM" id="SSF48403">
    <property type="entry name" value="Ankyrin repeat"/>
    <property type="match status" value="1"/>
</dbReference>
<evidence type="ECO:0000313" key="5">
    <source>
        <dbReference type="EMBL" id="TNJ27214.1"/>
    </source>
</evidence>
<proteinExistence type="predicted"/>
<keyword evidence="1" id="KW-0040">ANK repeat</keyword>
<dbReference type="InterPro" id="IPR000719">
    <property type="entry name" value="Prot_kinase_dom"/>
</dbReference>
<dbReference type="PANTHER" id="PTHR24120">
    <property type="entry name" value="GH07239P"/>
    <property type="match status" value="1"/>
</dbReference>
<keyword evidence="2" id="KW-0175">Coiled coil</keyword>
<evidence type="ECO:0000259" key="4">
    <source>
        <dbReference type="PROSITE" id="PS50011"/>
    </source>
</evidence>
<dbReference type="Pfam" id="PF13637">
    <property type="entry name" value="Ank_4"/>
    <property type="match status" value="1"/>
</dbReference>
<feature type="domain" description="Protein kinase" evidence="4">
    <location>
        <begin position="448"/>
        <end position="698"/>
    </location>
</feature>
<keyword evidence="6" id="KW-1185">Reference proteome</keyword>
<feature type="coiled-coil region" evidence="2">
    <location>
        <begin position="251"/>
        <end position="285"/>
    </location>
</feature>
<dbReference type="Gene3D" id="1.25.40.20">
    <property type="entry name" value="Ankyrin repeat-containing domain"/>
    <property type="match status" value="4"/>
</dbReference>
<dbReference type="SMART" id="SM00220">
    <property type="entry name" value="S_TKc"/>
    <property type="match status" value="1"/>
</dbReference>
<dbReference type="Proteomes" id="UP000315496">
    <property type="component" value="Chromosome 4"/>
</dbReference>
<dbReference type="Gene3D" id="1.10.510.10">
    <property type="entry name" value="Transferase(Phosphotransferase) domain 1"/>
    <property type="match status" value="1"/>
</dbReference>
<protein>
    <submittedName>
        <fullName evidence="5">Kinase, NEK</fullName>
    </submittedName>
</protein>
<dbReference type="GO" id="GO:0005524">
    <property type="term" value="F:ATP binding"/>
    <property type="evidence" value="ECO:0007669"/>
    <property type="project" value="InterPro"/>
</dbReference>
<feature type="compositionally biased region" description="Basic and acidic residues" evidence="3">
    <location>
        <begin position="677"/>
        <end position="698"/>
    </location>
</feature>
<dbReference type="VEuPathDB" id="GiardiaDB:GMRT_12427"/>
<accession>A0A4Z1SN84</accession>
<reference evidence="5 6" key="1">
    <citation type="submission" date="2019-05" db="EMBL/GenBank/DDBJ databases">
        <title>The compact genome of Giardia muris reveals important steps in the evolution of intestinal protozoan parasites.</title>
        <authorList>
            <person name="Xu F."/>
            <person name="Jimenez-Gonzalez A."/>
            <person name="Einarsson E."/>
            <person name="Astvaldsson A."/>
            <person name="Peirasmaki D."/>
            <person name="Eckmann L."/>
            <person name="Andersson J.O."/>
            <person name="Svard S.G."/>
            <person name="Jerlstrom-Hultqvist J."/>
        </authorList>
    </citation>
    <scope>NUCLEOTIDE SEQUENCE [LARGE SCALE GENOMIC DNA]</scope>
    <source>
        <strain evidence="5 6">Roberts-Thomson</strain>
    </source>
</reference>
<dbReference type="PROSITE" id="PS50088">
    <property type="entry name" value="ANK_REPEAT"/>
    <property type="match status" value="1"/>
</dbReference>
<dbReference type="InterPro" id="IPR036770">
    <property type="entry name" value="Ankyrin_rpt-contain_sf"/>
</dbReference>
<feature type="repeat" description="ANK" evidence="1">
    <location>
        <begin position="166"/>
        <end position="198"/>
    </location>
</feature>
<dbReference type="PROSITE" id="PS50297">
    <property type="entry name" value="ANK_REP_REGION"/>
    <property type="match status" value="1"/>
</dbReference>
<keyword evidence="5" id="KW-0418">Kinase</keyword>
<dbReference type="Pfam" id="PF12796">
    <property type="entry name" value="Ank_2"/>
    <property type="match status" value="3"/>
</dbReference>
<evidence type="ECO:0000256" key="2">
    <source>
        <dbReference type="SAM" id="Coils"/>
    </source>
</evidence>
<evidence type="ECO:0000256" key="3">
    <source>
        <dbReference type="SAM" id="MobiDB-lite"/>
    </source>
</evidence>
<dbReference type="EMBL" id="VDLU01000004">
    <property type="protein sequence ID" value="TNJ27214.1"/>
    <property type="molecule type" value="Genomic_DNA"/>
</dbReference>
<evidence type="ECO:0000313" key="6">
    <source>
        <dbReference type="Proteomes" id="UP000315496"/>
    </source>
</evidence>
<dbReference type="InterPro" id="IPR011009">
    <property type="entry name" value="Kinase-like_dom_sf"/>
</dbReference>
<dbReference type="SUPFAM" id="SSF56112">
    <property type="entry name" value="Protein kinase-like (PK-like)"/>
    <property type="match status" value="1"/>
</dbReference>
<dbReference type="Pfam" id="PF00069">
    <property type="entry name" value="Pkinase"/>
    <property type="match status" value="1"/>
</dbReference>
<keyword evidence="5" id="KW-0808">Transferase</keyword>
<dbReference type="PROSITE" id="PS50011">
    <property type="entry name" value="PROTEIN_KINASE_DOM"/>
    <property type="match status" value="1"/>
</dbReference>
<sequence>MPVTALMRAARKGDLNTLKENIREVAKVDGCGETALMKAAFNGHVECIPFLEEEIGTQNSWGWTALMKAVYRNHTNCAPLLEKEVGMQSKDGRTALMLAAMNGHPDCISLLEEEIGIQDNDGWTALMKAALLGHTKCVRLLLSEAGKQTTKTWKIASPNGAVIYPPGTTALMLAAQHSHPEIVELLLPYEQGIEDSNGYTAKWHANNSSWGGDFTRVRELLENEGSECISPPPKPKLLRLRGFDGEFTVENDFLEKDLSLSKNVIEEARKELFQVSQEVSSLQKQLTKTSEDLIRSHTEPESFKRALADQKAQNPALENENTLLKNGSLIPAAIRGDLNTLRRHLDQAGKRGSSGMTALMHAASRGQTEVVRLLRPLEARLQDGRGWTALMHAVRRGHEECVGLLLLERDLKDGEGRTAAEHAEGEKMRRVLLNQPTLPRLPESLSGYRLTAVLGRDAFGTVYAAHGNGRNVAVKVVSLGGHNDKERELLRGEVEILPSLDHPNVLRCLETGEDSLEDLFVLVTDFCCGDLRGEMDRRRKARSSYSDQEVWKTIREVAAALTYLHGNRIVHRDLKPANILLSSDGRCVLGGFEVAKVLGDSSRMSTYVGTLPYMAPEILRGENYDKSVDVWALGVVGYEMCTHALPFENVAAVLNGTPAPSLEGRPSDLADLISRMLSKDPEDRPTAREVLEEAERHQ</sequence>
<dbReference type="PANTHER" id="PTHR24120:SF4">
    <property type="entry name" value="GH07239P"/>
    <property type="match status" value="1"/>
</dbReference>
<dbReference type="SMART" id="SM00248">
    <property type="entry name" value="ANK"/>
    <property type="match status" value="8"/>
</dbReference>
<dbReference type="PROSITE" id="PS00108">
    <property type="entry name" value="PROTEIN_KINASE_ST"/>
    <property type="match status" value="1"/>
</dbReference>